<keyword evidence="3" id="KW-1133">Transmembrane helix</keyword>
<dbReference type="InterPro" id="IPR001507">
    <property type="entry name" value="ZP_dom"/>
</dbReference>
<sequence length="478" mass="52162">MRFLIVFALFALLKQAGAAIYAGTDPPVCDACAGSCGVENGCLCAGGNKLCMPTTCLMDDNTCCSAVPGYYWDPSASKCTDEFRCNPACAGDEKCVNKSMEAVCECKNDTYISNTIADFKPTVECDGGTMTTSVSRCLLQHLGYDYNSLYLRNESTECIFHYKEIVNDQSLEMIQVKTEVGWCENNATIIGSQVYYANTLHINAIHSALITKNPIAFDFTCGFNLTMQTSLQYALNPVVSTFVLVPVTGGGSFPVTMAAYKDDAFVTLWADGEDVYVGTDIFLGIFTPDADATNFTLRVEKCTATPSNNSNDADSVVLVNEGIAVDGDVDTAVMDNLSSLEARIRISAFQFPNFPQLFIFCNVRLCSKTEACGQASSQSGRSLDENSAQLGLGFTLAGITLTDYSNKYVISYFAYLGFFKLCSIVFLLFFLIFYLHLSIKPVFFFSDNTTYSNSGSHTAFSYVMMAASLLAFLCMSFF</sequence>
<feature type="transmembrane region" description="Helical" evidence="3">
    <location>
        <begin position="459"/>
        <end position="477"/>
    </location>
</feature>
<accession>A0A8C5M8D7</accession>
<feature type="signal peptide" evidence="4">
    <location>
        <begin position="1"/>
        <end position="18"/>
    </location>
</feature>
<dbReference type="InterPro" id="IPR042235">
    <property type="entry name" value="ZP-C_dom"/>
</dbReference>
<reference evidence="6" key="2">
    <citation type="submission" date="2025-09" db="UniProtKB">
        <authorList>
            <consortium name="Ensembl"/>
        </authorList>
    </citation>
    <scope>IDENTIFICATION</scope>
</reference>
<name>A0A8C5M8D7_9ANUR</name>
<keyword evidence="1 4" id="KW-0732">Signal</keyword>
<evidence type="ECO:0000256" key="1">
    <source>
        <dbReference type="ARBA" id="ARBA00022729"/>
    </source>
</evidence>
<dbReference type="Ensembl" id="ENSLLET00000008596.1">
    <property type="protein sequence ID" value="ENSLLEP00000008266.1"/>
    <property type="gene ID" value="ENSLLEG00000005248.1"/>
</dbReference>
<evidence type="ECO:0000259" key="5">
    <source>
        <dbReference type="PROSITE" id="PS51034"/>
    </source>
</evidence>
<dbReference type="Pfam" id="PF00100">
    <property type="entry name" value="Zona_pellucida"/>
    <property type="match status" value="1"/>
</dbReference>
<organism evidence="6 7">
    <name type="scientific">Leptobrachium leishanense</name>
    <name type="common">Leishan spiny toad</name>
    <dbReference type="NCBI Taxonomy" id="445787"/>
    <lineage>
        <taxon>Eukaryota</taxon>
        <taxon>Metazoa</taxon>
        <taxon>Chordata</taxon>
        <taxon>Craniata</taxon>
        <taxon>Vertebrata</taxon>
        <taxon>Euteleostomi</taxon>
        <taxon>Amphibia</taxon>
        <taxon>Batrachia</taxon>
        <taxon>Anura</taxon>
        <taxon>Pelobatoidea</taxon>
        <taxon>Megophryidae</taxon>
        <taxon>Leptobrachium</taxon>
    </lineage>
</organism>
<dbReference type="SMART" id="SM00241">
    <property type="entry name" value="ZP"/>
    <property type="match status" value="1"/>
</dbReference>
<dbReference type="Proteomes" id="UP000694569">
    <property type="component" value="Unplaced"/>
</dbReference>
<evidence type="ECO:0000313" key="6">
    <source>
        <dbReference type="Ensembl" id="ENSLLEP00000008266.1"/>
    </source>
</evidence>
<dbReference type="Gene3D" id="2.60.40.4100">
    <property type="entry name" value="Zona pellucida, ZP-C domain"/>
    <property type="match status" value="1"/>
</dbReference>
<evidence type="ECO:0000313" key="7">
    <source>
        <dbReference type="Proteomes" id="UP000694569"/>
    </source>
</evidence>
<keyword evidence="2" id="KW-1015">Disulfide bond</keyword>
<dbReference type="OrthoDB" id="9987373at2759"/>
<dbReference type="PROSITE" id="PS51034">
    <property type="entry name" value="ZP_2"/>
    <property type="match status" value="1"/>
</dbReference>
<dbReference type="AlphaFoldDB" id="A0A8C5M8D7"/>
<proteinExistence type="predicted"/>
<keyword evidence="3" id="KW-0472">Membrane</keyword>
<dbReference type="GeneTree" id="ENSGT00940000156038"/>
<dbReference type="PANTHER" id="PTHR14002">
    <property type="entry name" value="ENDOGLIN/TGF-BETA RECEPTOR TYPE III"/>
    <property type="match status" value="1"/>
</dbReference>
<keyword evidence="3" id="KW-0812">Transmembrane</keyword>
<feature type="chain" id="PRO_5034366583" description="ZP domain-containing protein" evidence="4">
    <location>
        <begin position="19"/>
        <end position="478"/>
    </location>
</feature>
<reference evidence="6" key="1">
    <citation type="submission" date="2025-08" db="UniProtKB">
        <authorList>
            <consortium name="Ensembl"/>
        </authorList>
    </citation>
    <scope>IDENTIFICATION</scope>
</reference>
<feature type="domain" description="ZP" evidence="5">
    <location>
        <begin position="124"/>
        <end position="382"/>
    </location>
</feature>
<keyword evidence="7" id="KW-1185">Reference proteome</keyword>
<dbReference type="InterPro" id="IPR055355">
    <property type="entry name" value="ZP-C"/>
</dbReference>
<evidence type="ECO:0000256" key="2">
    <source>
        <dbReference type="ARBA" id="ARBA00023157"/>
    </source>
</evidence>
<feature type="transmembrane region" description="Helical" evidence="3">
    <location>
        <begin position="412"/>
        <end position="439"/>
    </location>
</feature>
<evidence type="ECO:0000256" key="3">
    <source>
        <dbReference type="SAM" id="Phobius"/>
    </source>
</evidence>
<dbReference type="PANTHER" id="PTHR14002:SF49">
    <property type="entry name" value="PANCREATIC SECRETORY GRANULE MEMBRANE MAJOR GLYCOPROTEIN GP2-LIKE"/>
    <property type="match status" value="1"/>
</dbReference>
<protein>
    <recommendedName>
        <fullName evidence="5">ZP domain-containing protein</fullName>
    </recommendedName>
</protein>
<evidence type="ECO:0000256" key="4">
    <source>
        <dbReference type="SAM" id="SignalP"/>
    </source>
</evidence>